<comment type="caution">
    <text evidence="6">The sequence shown here is derived from an EMBL/GenBank/DDBJ whole genome shotgun (WGS) entry which is preliminary data.</text>
</comment>
<dbReference type="InterPro" id="IPR036388">
    <property type="entry name" value="WH-like_DNA-bd_sf"/>
</dbReference>
<dbReference type="PROSITE" id="PS51077">
    <property type="entry name" value="HTH_ICLR"/>
    <property type="match status" value="1"/>
</dbReference>
<evidence type="ECO:0000313" key="7">
    <source>
        <dbReference type="Proteomes" id="UP000216020"/>
    </source>
</evidence>
<evidence type="ECO:0000256" key="2">
    <source>
        <dbReference type="ARBA" id="ARBA00023125"/>
    </source>
</evidence>
<keyword evidence="3" id="KW-0804">Transcription</keyword>
<accession>A0A261SKM1</accession>
<dbReference type="InterPro" id="IPR005471">
    <property type="entry name" value="Tscrpt_reg_IclR_N"/>
</dbReference>
<dbReference type="Proteomes" id="UP000216020">
    <property type="component" value="Unassembled WGS sequence"/>
</dbReference>
<dbReference type="Gene3D" id="1.10.10.10">
    <property type="entry name" value="Winged helix-like DNA-binding domain superfamily/Winged helix DNA-binding domain"/>
    <property type="match status" value="1"/>
</dbReference>
<reference evidence="7" key="1">
    <citation type="submission" date="2017-05" db="EMBL/GenBank/DDBJ databases">
        <title>Complete and WGS of Bordetella genogroups.</title>
        <authorList>
            <person name="Spilker T."/>
            <person name="Lipuma J."/>
        </authorList>
    </citation>
    <scope>NUCLEOTIDE SEQUENCE [LARGE SCALE GENOMIC DNA]</scope>
    <source>
        <strain evidence="7">AU16122</strain>
    </source>
</reference>
<evidence type="ECO:0000259" key="4">
    <source>
        <dbReference type="PROSITE" id="PS51077"/>
    </source>
</evidence>
<dbReference type="SUPFAM" id="SSF55781">
    <property type="entry name" value="GAF domain-like"/>
    <property type="match status" value="1"/>
</dbReference>
<evidence type="ECO:0000313" key="6">
    <source>
        <dbReference type="EMBL" id="OZI37954.1"/>
    </source>
</evidence>
<dbReference type="PROSITE" id="PS51078">
    <property type="entry name" value="ICLR_ED"/>
    <property type="match status" value="1"/>
</dbReference>
<dbReference type="Pfam" id="PF09339">
    <property type="entry name" value="HTH_IclR"/>
    <property type="match status" value="1"/>
</dbReference>
<organism evidence="6 7">
    <name type="scientific">Bordetella genomosp. 10</name>
    <dbReference type="NCBI Taxonomy" id="1416804"/>
    <lineage>
        <taxon>Bacteria</taxon>
        <taxon>Pseudomonadati</taxon>
        <taxon>Pseudomonadota</taxon>
        <taxon>Betaproteobacteria</taxon>
        <taxon>Burkholderiales</taxon>
        <taxon>Alcaligenaceae</taxon>
        <taxon>Bordetella</taxon>
    </lineage>
</organism>
<dbReference type="Gene3D" id="3.30.450.40">
    <property type="match status" value="2"/>
</dbReference>
<keyword evidence="2" id="KW-0238">DNA-binding</keyword>
<dbReference type="InterPro" id="IPR036390">
    <property type="entry name" value="WH_DNA-bd_sf"/>
</dbReference>
<name>A0A261SKM1_9BORD</name>
<dbReference type="RefSeq" id="WP_094852057.1">
    <property type="nucleotide sequence ID" value="NZ_NEVM01000001.1"/>
</dbReference>
<feature type="domain" description="IclR-ED" evidence="5">
    <location>
        <begin position="82"/>
        <end position="236"/>
    </location>
</feature>
<dbReference type="PANTHER" id="PTHR30136:SF39">
    <property type="entry name" value="TRANSCRIPTIONAL REGULATORY PROTEIN"/>
    <property type="match status" value="1"/>
</dbReference>
<evidence type="ECO:0000256" key="3">
    <source>
        <dbReference type="ARBA" id="ARBA00023163"/>
    </source>
</evidence>
<protein>
    <submittedName>
        <fullName evidence="6">IclR family transcriptional regulator</fullName>
    </submittedName>
</protein>
<dbReference type="SUPFAM" id="SSF46785">
    <property type="entry name" value="Winged helix' DNA-binding domain"/>
    <property type="match status" value="1"/>
</dbReference>
<gene>
    <name evidence="6" type="ORF">CAL29_06220</name>
</gene>
<keyword evidence="1" id="KW-0805">Transcription regulation</keyword>
<dbReference type="InterPro" id="IPR029016">
    <property type="entry name" value="GAF-like_dom_sf"/>
</dbReference>
<proteinExistence type="predicted"/>
<dbReference type="EMBL" id="NEVM01000001">
    <property type="protein sequence ID" value="OZI37954.1"/>
    <property type="molecule type" value="Genomic_DNA"/>
</dbReference>
<sequence>MPRKSAVPSLADENAAAGGVAAVDRALSLLNAFSASLPQPDLAELAEHTRLHKSTVLRMMASLEHAHLVRRRPDGRYTLGPGVARLHQVYASSFSLASVVMPALRQLVALTQESAALHVRQGDRRLCLHRVDSPRPVRDHTRAGDLLPLDRGAGGRILGAYGGGTEDIHARIRREQVVVLVGDRLPELAGIAAPVFGADGEFVGSITLTMPAERFDAGYQVPVKQAARALTEALGGSYPAPEQSA</sequence>
<dbReference type="AlphaFoldDB" id="A0A261SKM1"/>
<dbReference type="SMART" id="SM00346">
    <property type="entry name" value="HTH_ICLR"/>
    <property type="match status" value="1"/>
</dbReference>
<keyword evidence="7" id="KW-1185">Reference proteome</keyword>
<evidence type="ECO:0000256" key="1">
    <source>
        <dbReference type="ARBA" id="ARBA00023015"/>
    </source>
</evidence>
<dbReference type="InterPro" id="IPR050707">
    <property type="entry name" value="HTH_MetabolicPath_Reg"/>
</dbReference>
<dbReference type="GO" id="GO:0003700">
    <property type="term" value="F:DNA-binding transcription factor activity"/>
    <property type="evidence" value="ECO:0007669"/>
    <property type="project" value="TreeGrafter"/>
</dbReference>
<dbReference type="PANTHER" id="PTHR30136">
    <property type="entry name" value="HELIX-TURN-HELIX TRANSCRIPTIONAL REGULATOR, ICLR FAMILY"/>
    <property type="match status" value="1"/>
</dbReference>
<dbReference type="InterPro" id="IPR014757">
    <property type="entry name" value="Tscrpt_reg_IclR_C"/>
</dbReference>
<dbReference type="Pfam" id="PF01614">
    <property type="entry name" value="IclR_C"/>
    <property type="match status" value="1"/>
</dbReference>
<dbReference type="OrthoDB" id="5422805at2"/>
<evidence type="ECO:0000259" key="5">
    <source>
        <dbReference type="PROSITE" id="PS51078"/>
    </source>
</evidence>
<feature type="domain" description="HTH iclR-type" evidence="4">
    <location>
        <begin position="20"/>
        <end position="81"/>
    </location>
</feature>
<dbReference type="GO" id="GO:0045892">
    <property type="term" value="P:negative regulation of DNA-templated transcription"/>
    <property type="evidence" value="ECO:0007669"/>
    <property type="project" value="TreeGrafter"/>
</dbReference>
<dbReference type="GO" id="GO:0003677">
    <property type="term" value="F:DNA binding"/>
    <property type="evidence" value="ECO:0007669"/>
    <property type="project" value="UniProtKB-KW"/>
</dbReference>